<dbReference type="InterPro" id="IPR050126">
    <property type="entry name" value="Ap4A_hydrolase"/>
</dbReference>
<gene>
    <name evidence="3" type="ORF">NBM05_01895</name>
</gene>
<evidence type="ECO:0000256" key="1">
    <source>
        <dbReference type="SAM" id="MobiDB-lite"/>
    </source>
</evidence>
<evidence type="ECO:0000313" key="3">
    <source>
        <dbReference type="EMBL" id="MCP3424814.1"/>
    </source>
</evidence>
<dbReference type="GO" id="GO:0110154">
    <property type="term" value="P:RNA decapping"/>
    <property type="evidence" value="ECO:0007669"/>
    <property type="project" value="TreeGrafter"/>
</dbReference>
<reference evidence="3" key="1">
    <citation type="submission" date="2022-06" db="EMBL/GenBank/DDBJ databases">
        <title>Rothia sp. isolated from sandalwood seedling.</title>
        <authorList>
            <person name="Tuikhar N."/>
            <person name="Kirdat K."/>
            <person name="Thorat V."/>
            <person name="Swetha P."/>
            <person name="Padma S."/>
            <person name="Sundararaj R."/>
            <person name="Yadav A."/>
        </authorList>
    </citation>
    <scope>NUCLEOTIDE SEQUENCE</scope>
    <source>
        <strain evidence="3">AR01</strain>
    </source>
</reference>
<proteinExistence type="predicted"/>
<comment type="caution">
    <text evidence="3">The sequence shown here is derived from an EMBL/GenBank/DDBJ whole genome shotgun (WGS) entry which is preliminary data.</text>
</comment>
<dbReference type="GO" id="GO:0008803">
    <property type="term" value="F:bis(5'-nucleosyl)-tetraphosphatase (symmetrical) activity"/>
    <property type="evidence" value="ECO:0007669"/>
    <property type="project" value="TreeGrafter"/>
</dbReference>
<dbReference type="EMBL" id="JANAFB010000003">
    <property type="protein sequence ID" value="MCP3424814.1"/>
    <property type="molecule type" value="Genomic_DNA"/>
</dbReference>
<dbReference type="InterPro" id="IPR029052">
    <property type="entry name" value="Metallo-depent_PP-like"/>
</dbReference>
<dbReference type="AlphaFoldDB" id="A0A9X2H838"/>
<name>A0A9X2H838_9MICC</name>
<organism evidence="3 4">
    <name type="scientific">Rothia santali</name>
    <dbReference type="NCBI Taxonomy" id="2949643"/>
    <lineage>
        <taxon>Bacteria</taxon>
        <taxon>Bacillati</taxon>
        <taxon>Actinomycetota</taxon>
        <taxon>Actinomycetes</taxon>
        <taxon>Micrococcales</taxon>
        <taxon>Micrococcaceae</taxon>
        <taxon>Rothia</taxon>
    </lineage>
</organism>
<dbReference type="PANTHER" id="PTHR42850:SF4">
    <property type="entry name" value="ZINC-DEPENDENT ENDOPOLYPHOSPHATASE"/>
    <property type="match status" value="1"/>
</dbReference>
<dbReference type="Pfam" id="PF00149">
    <property type="entry name" value="Metallophos"/>
    <property type="match status" value="1"/>
</dbReference>
<feature type="region of interest" description="Disordered" evidence="1">
    <location>
        <begin position="116"/>
        <end position="141"/>
    </location>
</feature>
<dbReference type="SUPFAM" id="SSF56300">
    <property type="entry name" value="Metallo-dependent phosphatases"/>
    <property type="match status" value="1"/>
</dbReference>
<sequence>MVEREHDSKAERIYAVSDIHGYPDALRAALDLVDLEGDPGARLVLLGDYVDRGPASAEVLEIVRRLQLEFPERVTALLGNHEEWLLEWLDGDDEDLGWIMSDADLVTVKSFLGPPEQARAFGDEDPGSDASALDGPTTNGNLKRAVRGKHAALISWLRGLPRLYETPEQIYVHAGVDEEAGDLWRAATPDHVLTEKYPPTFGPFVKTVVAGHVRTSEMHADGSHGVFHDGQSHYYIDGDVESTGQVNVLRYAVADGRYASFACGSGEEKPG</sequence>
<accession>A0A9X2H838</accession>
<evidence type="ECO:0000259" key="2">
    <source>
        <dbReference type="Pfam" id="PF00149"/>
    </source>
</evidence>
<keyword evidence="4" id="KW-1185">Reference proteome</keyword>
<dbReference type="RefSeq" id="WP_254164732.1">
    <property type="nucleotide sequence ID" value="NZ_JANAFB010000003.1"/>
</dbReference>
<dbReference type="Gene3D" id="3.60.21.10">
    <property type="match status" value="1"/>
</dbReference>
<dbReference type="GO" id="GO:0005737">
    <property type="term" value="C:cytoplasm"/>
    <property type="evidence" value="ECO:0007669"/>
    <property type="project" value="TreeGrafter"/>
</dbReference>
<dbReference type="PANTHER" id="PTHR42850">
    <property type="entry name" value="METALLOPHOSPHOESTERASE"/>
    <property type="match status" value="1"/>
</dbReference>
<feature type="domain" description="Calcineurin-like phosphoesterase" evidence="2">
    <location>
        <begin position="12"/>
        <end position="165"/>
    </location>
</feature>
<dbReference type="InterPro" id="IPR004843">
    <property type="entry name" value="Calcineurin-like_PHP"/>
</dbReference>
<protein>
    <submittedName>
        <fullName evidence="3">Metallophosphoesterase</fullName>
    </submittedName>
</protein>
<dbReference type="Proteomes" id="UP001139502">
    <property type="component" value="Unassembled WGS sequence"/>
</dbReference>
<evidence type="ECO:0000313" key="4">
    <source>
        <dbReference type="Proteomes" id="UP001139502"/>
    </source>
</evidence>
<dbReference type="GO" id="GO:0016791">
    <property type="term" value="F:phosphatase activity"/>
    <property type="evidence" value="ECO:0007669"/>
    <property type="project" value="TreeGrafter"/>
</dbReference>